<dbReference type="FunFam" id="2.60.40.10:FF:001030">
    <property type="entry name" value="Usherin"/>
    <property type="match status" value="1"/>
</dbReference>
<evidence type="ECO:0000313" key="15">
    <source>
        <dbReference type="EMBL" id="ELU01149.1"/>
    </source>
</evidence>
<feature type="disulfide bond" evidence="10">
    <location>
        <begin position="36"/>
        <end position="45"/>
    </location>
</feature>
<evidence type="ECO:0000256" key="4">
    <source>
        <dbReference type="ARBA" id="ARBA00022729"/>
    </source>
</evidence>
<keyword evidence="17" id="KW-1185">Reference proteome</keyword>
<evidence type="ECO:0000313" key="16">
    <source>
        <dbReference type="EnsemblMetazoa" id="CapteP219707"/>
    </source>
</evidence>
<reference evidence="16" key="3">
    <citation type="submission" date="2015-06" db="UniProtKB">
        <authorList>
            <consortium name="EnsemblMetazoa"/>
        </authorList>
    </citation>
    <scope>IDENTIFICATION</scope>
</reference>
<dbReference type="InterPro" id="IPR003961">
    <property type="entry name" value="FN3_dom"/>
</dbReference>
<organism evidence="15">
    <name type="scientific">Capitella teleta</name>
    <name type="common">Polychaete worm</name>
    <dbReference type="NCBI Taxonomy" id="283909"/>
    <lineage>
        <taxon>Eukaryota</taxon>
        <taxon>Metazoa</taxon>
        <taxon>Spiralia</taxon>
        <taxon>Lophotrochozoa</taxon>
        <taxon>Annelida</taxon>
        <taxon>Polychaeta</taxon>
        <taxon>Sedentaria</taxon>
        <taxon>Scolecida</taxon>
        <taxon>Capitellidae</taxon>
        <taxon>Capitella</taxon>
    </lineage>
</organism>
<feature type="domain" description="Fibronectin type-III" evidence="14">
    <location>
        <begin position="1423"/>
        <end position="1518"/>
    </location>
</feature>
<dbReference type="OMA" id="LYMDGML"/>
<gene>
    <name evidence="15" type="ORF">CAPTEDRAFT_219707</name>
</gene>
<keyword evidence="9 10" id="KW-0424">Laminin EGF-like domain</keyword>
<dbReference type="PRINTS" id="PR00011">
    <property type="entry name" value="EGFLAMININ"/>
</dbReference>
<keyword evidence="5" id="KW-0677">Repeat</keyword>
<dbReference type="Proteomes" id="UP000014760">
    <property type="component" value="Unassembled WGS sequence"/>
</dbReference>
<evidence type="ECO:0000259" key="12">
    <source>
        <dbReference type="PROSITE" id="PS50025"/>
    </source>
</evidence>
<evidence type="ECO:0000256" key="9">
    <source>
        <dbReference type="ARBA" id="ARBA00023292"/>
    </source>
</evidence>
<feature type="domain" description="Fibronectin type-III" evidence="14">
    <location>
        <begin position="447"/>
        <end position="566"/>
    </location>
</feature>
<dbReference type="PANTHER" id="PTHR46957:SF7">
    <property type="entry name" value="USHERIN"/>
    <property type="match status" value="1"/>
</dbReference>
<dbReference type="GO" id="GO:0048513">
    <property type="term" value="P:animal organ development"/>
    <property type="evidence" value="ECO:0007669"/>
    <property type="project" value="UniProtKB-ARBA"/>
</dbReference>
<feature type="domain" description="Fibronectin type-III" evidence="14">
    <location>
        <begin position="3641"/>
        <end position="3727"/>
    </location>
</feature>
<feature type="domain" description="Laminin G" evidence="12">
    <location>
        <begin position="688"/>
        <end position="1010"/>
    </location>
</feature>
<dbReference type="InterPro" id="IPR013783">
    <property type="entry name" value="Ig-like_fold"/>
</dbReference>
<comment type="subcellular location">
    <subcellularLocation>
        <location evidence="1">Cell projection</location>
    </subcellularLocation>
    <subcellularLocation>
        <location evidence="2">Secreted</location>
    </subcellularLocation>
</comment>
<evidence type="ECO:0000313" key="17">
    <source>
        <dbReference type="Proteomes" id="UP000014760"/>
    </source>
</evidence>
<dbReference type="GO" id="GO:0005576">
    <property type="term" value="C:extracellular region"/>
    <property type="evidence" value="ECO:0007669"/>
    <property type="project" value="UniProtKB-SubCell"/>
</dbReference>
<dbReference type="PROSITE" id="PS50025">
    <property type="entry name" value="LAM_G_DOMAIN"/>
    <property type="match status" value="2"/>
</dbReference>
<feature type="domain" description="Fibronectin type-III" evidence="14">
    <location>
        <begin position="2006"/>
        <end position="2093"/>
    </location>
</feature>
<dbReference type="SMART" id="SM00060">
    <property type="entry name" value="FN3"/>
    <property type="match status" value="32"/>
</dbReference>
<dbReference type="Gene3D" id="2.60.40.10">
    <property type="entry name" value="Immunoglobulins"/>
    <property type="match status" value="31"/>
</dbReference>
<protein>
    <recommendedName>
        <fullName evidence="18">Usherin</fullName>
    </recommendedName>
</protein>
<accession>R7U594</accession>
<feature type="domain" description="Fibronectin type-III" evidence="14">
    <location>
        <begin position="2772"/>
        <end position="2866"/>
    </location>
</feature>
<feature type="domain" description="Fibronectin type-III" evidence="14">
    <location>
        <begin position="1237"/>
        <end position="1334"/>
    </location>
</feature>
<feature type="domain" description="Fibronectin type-III" evidence="14">
    <location>
        <begin position="3053"/>
        <end position="3146"/>
    </location>
</feature>
<feature type="domain" description="Fibronectin type-III" evidence="14">
    <location>
        <begin position="1718"/>
        <end position="1812"/>
    </location>
</feature>
<feature type="domain" description="Fibronectin type-III" evidence="14">
    <location>
        <begin position="1335"/>
        <end position="1422"/>
    </location>
</feature>
<keyword evidence="11" id="KW-0812">Transmembrane</keyword>
<keyword evidence="8" id="KW-0966">Cell projection</keyword>
<dbReference type="PROSITE" id="PS01248">
    <property type="entry name" value="EGF_LAM_1"/>
    <property type="match status" value="2"/>
</dbReference>
<dbReference type="Pfam" id="PF00041">
    <property type="entry name" value="fn3"/>
    <property type="match status" value="17"/>
</dbReference>
<dbReference type="EMBL" id="KB305378">
    <property type="protein sequence ID" value="ELU01149.1"/>
    <property type="molecule type" value="Genomic_DNA"/>
</dbReference>
<keyword evidence="3" id="KW-0964">Secreted</keyword>
<feature type="domain" description="Fibronectin type-III" evidence="14">
    <location>
        <begin position="3728"/>
        <end position="3815"/>
    </location>
</feature>
<dbReference type="HOGENOM" id="CLU_000067_0_0_1"/>
<dbReference type="EnsemblMetazoa" id="CapteT219707">
    <property type="protein sequence ID" value="CapteP219707"/>
    <property type="gene ID" value="CapteG219707"/>
</dbReference>
<keyword evidence="11" id="KW-1133">Transmembrane helix</keyword>
<name>R7U594_CAPTE</name>
<feature type="domain" description="Fibronectin type-III" evidence="14">
    <location>
        <begin position="2096"/>
        <end position="2202"/>
    </location>
</feature>
<feature type="domain" description="Fibronectin type-III" evidence="14">
    <location>
        <begin position="4013"/>
        <end position="4103"/>
    </location>
</feature>
<feature type="domain" description="Fibronectin type-III" evidence="14">
    <location>
        <begin position="4104"/>
        <end position="4211"/>
    </location>
</feature>
<feature type="domain" description="Fibronectin type-III" evidence="14">
    <location>
        <begin position="3816"/>
        <end position="3904"/>
    </location>
</feature>
<evidence type="ECO:0008006" key="18">
    <source>
        <dbReference type="Google" id="ProtNLM"/>
    </source>
</evidence>
<keyword evidence="4" id="KW-0732">Signal</keyword>
<evidence type="ECO:0000256" key="6">
    <source>
        <dbReference type="ARBA" id="ARBA00023157"/>
    </source>
</evidence>
<feature type="domain" description="Fibronectin type-III" evidence="14">
    <location>
        <begin position="2955"/>
        <end position="3049"/>
    </location>
</feature>
<dbReference type="PROSITE" id="PS50853">
    <property type="entry name" value="FN3"/>
    <property type="match status" value="28"/>
</dbReference>
<feature type="domain" description="Laminin EGF-like" evidence="13">
    <location>
        <begin position="14"/>
        <end position="65"/>
    </location>
</feature>
<dbReference type="PANTHER" id="PTHR46957">
    <property type="entry name" value="CYTOKINE RECEPTOR"/>
    <property type="match status" value="1"/>
</dbReference>
<feature type="domain" description="Fibronectin type-III" evidence="14">
    <location>
        <begin position="3548"/>
        <end position="3639"/>
    </location>
</feature>
<dbReference type="SUPFAM" id="SSF49899">
    <property type="entry name" value="Concanavalin A-like lectins/glucanases"/>
    <property type="match status" value="3"/>
</dbReference>
<dbReference type="SUPFAM" id="SSF57196">
    <property type="entry name" value="EGF/Laminin"/>
    <property type="match status" value="2"/>
</dbReference>
<evidence type="ECO:0000256" key="5">
    <source>
        <dbReference type="ARBA" id="ARBA00022737"/>
    </source>
</evidence>
<dbReference type="OrthoDB" id="9998666at2759"/>
<dbReference type="InterPro" id="IPR001791">
    <property type="entry name" value="Laminin_G"/>
</dbReference>
<dbReference type="FunFam" id="2.10.25.10:FF:000090">
    <property type="entry name" value="laminin subunit alpha"/>
    <property type="match status" value="2"/>
</dbReference>
<feature type="domain" description="Fibronectin type-III" evidence="14">
    <location>
        <begin position="3246"/>
        <end position="3348"/>
    </location>
</feature>
<dbReference type="SMART" id="SM00180">
    <property type="entry name" value="EGF_Lam"/>
    <property type="match status" value="5"/>
</dbReference>
<dbReference type="FunFam" id="2.60.40.10:FF:001716">
    <property type="entry name" value="Usherin"/>
    <property type="match status" value="1"/>
</dbReference>
<feature type="domain" description="Fibronectin type-III" evidence="14">
    <location>
        <begin position="2295"/>
        <end position="2387"/>
    </location>
</feature>
<sequence length="4496" mass="492397">MDGFFGFGQGCNECNCNQAGTEPGSFCDKVTGQCVCKKNVQGLKCNECTAGFYDLDIGLVIGCKSCQCNPAGTVPGSQCDKLSGQCVCKENTHGKACDKCLPNTYSLSASNEEGCEECSCDPTGTVPGDQLAPNDVTCDQNTGQCSCISNRRGLKCDSCEEGYYINPDPAGGCSLCDCDRTGTIRGTVCDAITGQCQCLQGDSGVGGRRCDSCGDGYWGQDQSGRCQPCGCDTSGSVNDTCNPVTGQCDCKMYTEGRQCAPSQQPPPQYTHISPTQLLLTWNVPDYPNGVVERYDLLRDGRVVASLNASELRYLDSDLEPYTVYIYQVEVFNDNGSAVSIEVPVRTLAAAPSGNMNIIVSGVTATSASFVWSRPTSANGNIQAYVLKSYNVYNTTVVTHYEGLETSATLDDLHSYWKYTFMVEACTDGGCLGSELVNVTTREAVPVGQAPPDITAISSRSLYISWEPPEEPNGVILFYELWMRGLPDDSGMRQPQTRRIFYTGGQYDPLAEFETDIPALAPPDTNYTQHQLTPFTNYEFQVLSENSLGKAAMPVTMTEPHIYAVSSNALNVTWETPKEIEEARGEIIRYTVYHLRYNNLTLNPFAPPTYWQTFIVGGCNSVGCANSSESSARTAFAAPEGMGSPIIKPYNMSSLDVSWTTPAHLNGPDPYYIVRRTESSFNFPPPSVEPGMRFSGTGYMRFPSYTIPQGVSFTGIELWFRTNQEDGLLFFAASEGAQEEFIALQLQASRPWFLYDPQGCATVVTLDYEYVNISDYSWYHVQVRRSGRAGTLRVNGDEYTGCVTSVGLIGDEGQSYLGKWHHVVVRRRGKTGTLVVNSRYEGCASIVTTTDDEGLPYNDNEWHLMRARRRSKNGAIYLDNSWTGCSLFLTITGDEGISYTDNKWHLVIIRRRARTGQIRVDGGYSGEKIADCATGTIIGENSGVYIGGIPDDYILQREESDSRAQVTDRNFMGCIKDVKILIQETPEEIWVPLDWNMNTEAFGMANLGSGCPVDLERAYHFLGTGYATYPPNYFTGTNTNMAHIFDMRTEYKSGLLFFAYGAPKTYYLVQMVGGGLYWEISSPSYRTTVMLSNITNICDGQWHTLRLDKIGGKLNVNLDYASNEFNGDAGTRLEFYLTSDLYIGGIPTDDEEVMTYIRENRLSHIEPSFGGCLKSLIFSRKTYNLAKNYKKLVNVNMDGCPTSTSMKTCVEKKSSIVYEGTSFTTADHHLESFTAPFGVSGPTRVQVLSGYRISARWSEPTGNTGELTEFILRATDQSNSSAFVEAIFEPNVFSGEISNAVPFTNYSVTFVACTAGGCTESEESVQVITFEEAPGGVNPPIVYERGGEYMFLYWTPPRYPNGVLTGYNLYLERQLVYSGGEIMYNATDLRVYTGYRVNLEACTRVGCASSGEVVLTTAQLPPSFVEPPRLTVLGTHRIEVQWTRPEQLNGDLQRYMLYVSLGEFLEGQVMYNETDQFEDYTLDGLIPGTQYFISVVACTGGGCRSSVSSNATTEESAPEGVLEPIVVSPSPSELNVTWLEPMFPNGIIIEYRLYHNGLQVLNSSFITYKFIDGLQPWSLHRFRVSACTVKGCGSSNEIAARTQEAPPIGEVGLEIGLTRARSVEVRYTGVEVNNGIVFYNIYFEGPFYVDPDNFDFSDNEDRRSMYESSEIPPENPEFVLINGLVPFSTYSIQVNASNTAGYLVSHIEGVDTLQGEPDGVRSPILTSPTSTSIRAVWQTVARPNSELEPAYQLQFKELPEDAPIQNMFPQPTTSMTFLKTGLQPYTAYQFRVVAVNPYGQALSMWATLTTKQDKPEGLDPPMATQVESSTLTLRWFAPLKPNGIITAYRIYTDSVLTFVVEGNLTSYMLDNLVPFTTHTFHIEACTIGGCTMSSSSAEVTMKSAGPEGIAAPSLTSTSPTAILITWRDPQYPNGMLTQFGIQRKEPDDDDIVLVQVFLPSDAKEYLDQAAALTPATQYEYRIMVRNDAGISYGPWARVTTRSSRPGGVQAPTVNVLTSTSMEVSWLPPISPNGRLDSYIIKLPTPRIEVTNTSVLSIMVANLVPYTEYSVTVTACSDGGCSESPAVVVITSPSVPQGQAPPNPTPHSQTFISVVWAAPSLPNGPNIRYELSRLKIRQPLEDEPVGFGLWTSIFVGTDRYYEDKSLTIFTTYQYRMTVYNDYGHTTSLPSAEVTTFGGIPTKAPIITTKPLNHTSIEVSWTTPSVYELRGKVNEFVVNVTNPATEEVLSLPQAENVQKTEVHNLLPNTVYEVIVTIVTHGAATISSQPDYITTQDGAPSGLAPPYLIILNETALRVAWTKPERPNGQIISYILYKDGAAIQLNTNMPGSIEIGDLQPYTIYIFQVYIVHIWSHSFQIEVCTVYACLKSDPIEGTTAESIASGIIPPTLAVESSAALTIIWSPPKNPNGIILRYELLRRDLIPCSDEYALIAKLDPNEGSDGKCRYFECGILDSFCGDQCYSGPKTCCNGALYDNKRDYECCGTSYIPKRAQADYICCGGVFHRPLFDYQCCGQRYVEVKVGEICCPDLYEDRVSVGPGILENGYEKQCCGGKVVSDTFMCCGNSTLGAVYLPQTGATCCGTEYVDADTSACCVDQSGQSKAHSYTSAEEKARANEKCCGIERISAGLDCCNGVGFNSALQSCADISDMESGCGMGTVCPRSEAASAFCDSCDFNQATTKCGSYVQQITLQKYISTERSSDLCLTEPMKVYQGQLTSYTDTALRPYTEYQYSLIVVNGAGSASSEYSSTRTAEAIPEDLDSLKAEVESGQLDTIYLTWAPPEQPNGVILWYVLLRGGVEIFRHPSQLQYMDNNAIQPYQTYRYKLKACNAIGCAESPQIEVATLQSRPEQFAPPAITVESSTSITLVWNAPTKPNGYIVQYIIYEEAVGPLTNISGSARQYTTQGLLPYTRYTFWMAACTSIGCTSSSTVSATTDADIPTGFRQPNLIVISASSIQLFWQPPREPNGPLQGYRVHRSTNDGPFMQIAIVSSLITDLIDNTNLANNRYAYKAEAFNQAGSVMSSVLTVTMPSTTPIGIAAPKNITVLSPYSIFVEWVEPLQSNGDIDSFRVILNAGSREQEERSVGLVFSAIIDGLFPYTDYSVRIQACLRGIPTGCGIGPPASVTTDQAAPEGQQAPVLEAQGPAVVLVTWEPPVSPNGVITQYRVHRRADGTTGQGNVINVVAGDILTVTNAASELLPYTIYEYMVTVVNVEGSNSSPWASVRTLAAPPQVLYPPLVEIIGAYSLSLSWEAPLSPNGVILRYRVEYEAVSSDPTATSKMHSVTVPGDILQTSISGLRPYTAHRVRIVAVNSAGSLTSQWRQTTTDQAAPSGVGPFTVERITDGRSVILRWAEPSESNGVVNSYLVYEKGNVNPVYQGISKEFEYRRLQPYTQYVVQLEACTNGGCTKSAMQSFYTAEVVPQDQPAPSTGLVNATHVTLFWSKPINANGLILRYDVIRKNGGRISKRDVSNDENQVVYTTSDTDAEDFTFTDKGLEPYTRYQYAIRATNAVGSTQSPWQTVETTQAPPAGVASPIVSQVVDSPETLLVRWTVPIKINGVLQYYQIQRNGSVPFSFSPTDPREFTDTGLTAHTLYSYTLTVCSGGGCTTSLPTLILTSETAPLFVPAPQVTTIDSYSISVEWTAPQVTNGRIQVYHLKVDNIVVYSGQNLEYLVKNLVPYQAYAFALEACTFGGCTESASVVGRPLQAAPAQMDRPTLRVTGSSSIEISWTPPAAPNGIITSYELNRGVDLITTTTSLVHTDFDVEPGKTYSYTVTAYNSRGSVTSPANAATTYASAPAGLAPPILEALSATSVRVSWSEPTHPNGMIHNYTVYRNGDNVVYSERGLTKVDRQLQPWTTFSYRVEACTSNGCTLSDSSSVRTLEAPPEGLAIPRLTAIANAFGAMESVFAEWAPPVSPNGIILKYELYRRDYTGSREDVLGATSKLLFSGIDLNYQDQDPEMKPYTTYEYKVLAANSEGSADSQWNHVLTKEAPPEGVPAPIVKYTTSSLIRLDIKKPENPNGYITRYNIYLNGTMVEAGTAETVDIGDGTPLQPYSVYILYVEACTAGGCTAGSSVTTRTQAALPEGMAPPQVVNIERTSFDIRWSDPAQPNGVILRYIVHMRMGCPHPYADNNDPVVMDCTEGPWTEITNDLVTSVSVDDLSPYTRYECRVDAVNEIGGIENTPEVTAITLPAPPEYISSIPPKLQPTGNVVVVDWSASFKINGEVEKFVLFKDDQIEYSGPKTSYNVYRNSRYETYSFLIQLRTEQGEAETPTLIFDPSKPDYVVTASTPTEQAVREASLPVYQEVWFIVVVAILALVLLFICLALCLRCSGRRMPYIRERAPLQPRQRKALEGGVGYFDGNFISSDIPPPPQSQYAPSVPSAVGGLPHVGYVNPAYSQLAGPISRSASLVDLHLDRMSHKSSHWDDDSDTWDGPLPYGGGTDSGLHSLAYGDEYDISTDQPISVLKEHTMFSDTHL</sequence>
<feature type="domain" description="Fibronectin type-III" evidence="14">
    <location>
        <begin position="3147"/>
        <end position="3245"/>
    </location>
</feature>
<dbReference type="FunFam" id="2.60.40.10:FF:001004">
    <property type="entry name" value="Usherin"/>
    <property type="match status" value="1"/>
</dbReference>
<feature type="domain" description="Fibronectin type-III" evidence="14">
    <location>
        <begin position="3437"/>
        <end position="3546"/>
    </location>
</feature>
<dbReference type="CDD" id="cd00055">
    <property type="entry name" value="EGF_Lam"/>
    <property type="match status" value="5"/>
</dbReference>
<feature type="domain" description="Laminin EGF-like" evidence="13">
    <location>
        <begin position="176"/>
        <end position="228"/>
    </location>
</feature>
<keyword evidence="7" id="KW-0325">Glycoprotein</keyword>
<reference evidence="17" key="1">
    <citation type="submission" date="2012-12" db="EMBL/GenBank/DDBJ databases">
        <authorList>
            <person name="Hellsten U."/>
            <person name="Grimwood J."/>
            <person name="Chapman J.A."/>
            <person name="Shapiro H."/>
            <person name="Aerts A."/>
            <person name="Otillar R.P."/>
            <person name="Terry A.Y."/>
            <person name="Boore J.L."/>
            <person name="Simakov O."/>
            <person name="Marletaz F."/>
            <person name="Cho S.-J."/>
            <person name="Edsinger-Gonzales E."/>
            <person name="Havlak P."/>
            <person name="Kuo D.-H."/>
            <person name="Larsson T."/>
            <person name="Lv J."/>
            <person name="Arendt D."/>
            <person name="Savage R."/>
            <person name="Osoegawa K."/>
            <person name="de Jong P."/>
            <person name="Lindberg D.R."/>
            <person name="Seaver E.C."/>
            <person name="Weisblat D.A."/>
            <person name="Putnam N.H."/>
            <person name="Grigoriev I.V."/>
            <person name="Rokhsar D.S."/>
        </authorList>
    </citation>
    <scope>NUCLEOTIDE SEQUENCE</scope>
    <source>
        <strain evidence="17">I ESC-2004</strain>
    </source>
</reference>
<dbReference type="PROSITE" id="PS50027">
    <property type="entry name" value="EGF_LAM_2"/>
    <property type="match status" value="4"/>
</dbReference>
<dbReference type="SMART" id="SM00282">
    <property type="entry name" value="LamG"/>
    <property type="match status" value="2"/>
</dbReference>
<feature type="domain" description="Fibronectin type-III" evidence="14">
    <location>
        <begin position="2867"/>
        <end position="2954"/>
    </location>
</feature>
<feature type="domain" description="Fibronectin type-III" evidence="14">
    <location>
        <begin position="1907"/>
        <end position="2005"/>
    </location>
</feature>
<dbReference type="SUPFAM" id="SSF49265">
    <property type="entry name" value="Fibronectin type III"/>
    <property type="match status" value="19"/>
</dbReference>
<keyword evidence="11" id="KW-0472">Membrane</keyword>
<dbReference type="FunFam" id="2.10.25.10:FF:000224">
    <property type="entry name" value="Usherin"/>
    <property type="match status" value="2"/>
</dbReference>
<evidence type="ECO:0000256" key="8">
    <source>
        <dbReference type="ARBA" id="ARBA00023273"/>
    </source>
</evidence>
<feature type="domain" description="Laminin G" evidence="12">
    <location>
        <begin position="1015"/>
        <end position="1199"/>
    </location>
</feature>
<dbReference type="GO" id="GO:0042995">
    <property type="term" value="C:cell projection"/>
    <property type="evidence" value="ECO:0007669"/>
    <property type="project" value="UniProtKB-SubCell"/>
</dbReference>
<feature type="domain" description="Laminin EGF-like" evidence="13">
    <location>
        <begin position="66"/>
        <end position="117"/>
    </location>
</feature>
<dbReference type="Gene3D" id="2.60.120.200">
    <property type="match status" value="3"/>
</dbReference>
<feature type="disulfide bond" evidence="10">
    <location>
        <begin position="147"/>
        <end position="156"/>
    </location>
</feature>
<evidence type="ECO:0000256" key="3">
    <source>
        <dbReference type="ARBA" id="ARBA00022525"/>
    </source>
</evidence>
<dbReference type="Gene3D" id="2.10.25.10">
    <property type="entry name" value="Laminin"/>
    <property type="match status" value="5"/>
</dbReference>
<dbReference type="CDD" id="cd00110">
    <property type="entry name" value="LamG"/>
    <property type="match status" value="3"/>
</dbReference>
<comment type="caution">
    <text evidence="10">Lacks conserved residue(s) required for the propagation of feature annotation.</text>
</comment>
<reference evidence="15 17" key="2">
    <citation type="journal article" date="2013" name="Nature">
        <title>Insights into bilaterian evolution from three spiralian genomes.</title>
        <authorList>
            <person name="Simakov O."/>
            <person name="Marletaz F."/>
            <person name="Cho S.J."/>
            <person name="Edsinger-Gonzales E."/>
            <person name="Havlak P."/>
            <person name="Hellsten U."/>
            <person name="Kuo D.H."/>
            <person name="Larsson T."/>
            <person name="Lv J."/>
            <person name="Arendt D."/>
            <person name="Savage R."/>
            <person name="Osoegawa K."/>
            <person name="de Jong P."/>
            <person name="Grimwood J."/>
            <person name="Chapman J.A."/>
            <person name="Shapiro H."/>
            <person name="Aerts A."/>
            <person name="Otillar R.P."/>
            <person name="Terry A.Y."/>
            <person name="Boore J.L."/>
            <person name="Grigoriev I.V."/>
            <person name="Lindberg D.R."/>
            <person name="Seaver E.C."/>
            <person name="Weisblat D.A."/>
            <person name="Putnam N.H."/>
            <person name="Rokhsar D.S."/>
        </authorList>
    </citation>
    <scope>NUCLEOTIDE SEQUENCE</scope>
    <source>
        <strain evidence="15 17">I ESC-2004</strain>
    </source>
</reference>
<feature type="transmembrane region" description="Helical" evidence="11">
    <location>
        <begin position="4325"/>
        <end position="4347"/>
    </location>
</feature>
<dbReference type="Pfam" id="PF00053">
    <property type="entry name" value="EGF_laminin"/>
    <property type="match status" value="5"/>
</dbReference>
<proteinExistence type="predicted"/>
<feature type="disulfide bond" evidence="10">
    <location>
        <begin position="88"/>
        <end position="97"/>
    </location>
</feature>
<dbReference type="STRING" id="283909.R7U594"/>
<dbReference type="InterPro" id="IPR002049">
    <property type="entry name" value="LE_dom"/>
</dbReference>
<dbReference type="EMBL" id="AMQN01001775">
    <property type="status" value="NOT_ANNOTATED_CDS"/>
    <property type="molecule type" value="Genomic_DNA"/>
</dbReference>
<feature type="disulfide bond" evidence="10">
    <location>
        <begin position="159"/>
        <end position="173"/>
    </location>
</feature>
<dbReference type="CDD" id="cd00063">
    <property type="entry name" value="FN3"/>
    <property type="match status" value="29"/>
</dbReference>
<evidence type="ECO:0000259" key="13">
    <source>
        <dbReference type="PROSITE" id="PS50027"/>
    </source>
</evidence>
<feature type="domain" description="Fibronectin type-III" evidence="14">
    <location>
        <begin position="1813"/>
        <end position="1905"/>
    </location>
</feature>
<feature type="domain" description="Laminin EGF-like" evidence="13">
    <location>
        <begin position="118"/>
        <end position="175"/>
    </location>
</feature>
<evidence type="ECO:0000256" key="7">
    <source>
        <dbReference type="ARBA" id="ARBA00023180"/>
    </source>
</evidence>
<evidence type="ECO:0000256" key="10">
    <source>
        <dbReference type="PROSITE-ProRule" id="PRU00460"/>
    </source>
</evidence>
<evidence type="ECO:0000256" key="1">
    <source>
        <dbReference type="ARBA" id="ARBA00004316"/>
    </source>
</evidence>
<feature type="domain" description="Fibronectin type-III" evidence="14">
    <location>
        <begin position="265"/>
        <end position="349"/>
    </location>
</feature>
<dbReference type="InterPro" id="IPR013320">
    <property type="entry name" value="ConA-like_dom_sf"/>
</dbReference>
<dbReference type="Pfam" id="PF02210">
    <property type="entry name" value="Laminin_G_2"/>
    <property type="match status" value="3"/>
</dbReference>
<evidence type="ECO:0000259" key="14">
    <source>
        <dbReference type="PROSITE" id="PS50853"/>
    </source>
</evidence>
<dbReference type="InterPro" id="IPR036116">
    <property type="entry name" value="FN3_sf"/>
</dbReference>
<evidence type="ECO:0000256" key="2">
    <source>
        <dbReference type="ARBA" id="ARBA00004613"/>
    </source>
</evidence>
<feature type="domain" description="Fibronectin type-III" evidence="14">
    <location>
        <begin position="3349"/>
        <end position="3436"/>
    </location>
</feature>
<feature type="domain" description="Fibronectin type-III" evidence="14">
    <location>
        <begin position="3907"/>
        <end position="4012"/>
    </location>
</feature>
<feature type="domain" description="Fibronectin type-III" evidence="14">
    <location>
        <begin position="1519"/>
        <end position="1607"/>
    </location>
</feature>
<dbReference type="InterPro" id="IPR050713">
    <property type="entry name" value="RTP_Phos/Ushers"/>
</dbReference>
<keyword evidence="6 10" id="KW-1015">Disulfide bond</keyword>
<feature type="domain" description="Fibronectin type-III" evidence="14">
    <location>
        <begin position="351"/>
        <end position="443"/>
    </location>
</feature>
<evidence type="ECO:0000256" key="11">
    <source>
        <dbReference type="SAM" id="Phobius"/>
    </source>
</evidence>